<dbReference type="AlphaFoldDB" id="A0A8I0AD11"/>
<feature type="transmembrane region" description="Helical" evidence="1">
    <location>
        <begin position="380"/>
        <end position="402"/>
    </location>
</feature>
<dbReference type="InterPro" id="IPR052722">
    <property type="entry name" value="PgpH_phosphodiesterase"/>
</dbReference>
<keyword evidence="4" id="KW-1185">Reference proteome</keyword>
<name>A0A8I0AD11_9CLOT</name>
<feature type="transmembrane region" description="Helical" evidence="1">
    <location>
        <begin position="315"/>
        <end position="332"/>
    </location>
</feature>
<dbReference type="EMBL" id="JACOOQ010000006">
    <property type="protein sequence ID" value="MBC5639783.1"/>
    <property type="molecule type" value="Genomic_DNA"/>
</dbReference>
<feature type="transmembrane region" description="Helical" evidence="1">
    <location>
        <begin position="260"/>
        <end position="280"/>
    </location>
</feature>
<dbReference type="InterPro" id="IPR006675">
    <property type="entry name" value="HDIG_dom"/>
</dbReference>
<dbReference type="NCBIfam" id="TIGR00277">
    <property type="entry name" value="HDIG"/>
    <property type="match status" value="1"/>
</dbReference>
<evidence type="ECO:0000313" key="4">
    <source>
        <dbReference type="Proteomes" id="UP000662088"/>
    </source>
</evidence>
<proteinExistence type="predicted"/>
<dbReference type="InterPro" id="IPR011624">
    <property type="entry name" value="Metal-dep_PHydrolase_7TM_extra"/>
</dbReference>
<feature type="transmembrane region" description="Helical" evidence="1">
    <location>
        <begin position="414"/>
        <end position="434"/>
    </location>
</feature>
<keyword evidence="1" id="KW-0812">Transmembrane</keyword>
<evidence type="ECO:0000313" key="3">
    <source>
        <dbReference type="EMBL" id="MBC5639783.1"/>
    </source>
</evidence>
<dbReference type="InterPro" id="IPR003607">
    <property type="entry name" value="HD/PDEase_dom"/>
</dbReference>
<evidence type="ECO:0000256" key="1">
    <source>
        <dbReference type="SAM" id="Phobius"/>
    </source>
</evidence>
<dbReference type="Gene3D" id="1.10.3210.10">
    <property type="entry name" value="Hypothetical protein af1432"/>
    <property type="match status" value="1"/>
</dbReference>
<comment type="caution">
    <text evidence="3">The sequence shown here is derived from an EMBL/GenBank/DDBJ whole genome shotgun (WGS) entry which is preliminary data.</text>
</comment>
<dbReference type="Pfam" id="PF01966">
    <property type="entry name" value="HD"/>
    <property type="match status" value="1"/>
</dbReference>
<accession>A0A8I0AD11</accession>
<feature type="domain" description="HD" evidence="2">
    <location>
        <begin position="467"/>
        <end position="612"/>
    </location>
</feature>
<protein>
    <submittedName>
        <fullName evidence="3">HDIG domain-containing protein</fullName>
    </submittedName>
</protein>
<feature type="transmembrane region" description="Helical" evidence="1">
    <location>
        <begin position="292"/>
        <end position="309"/>
    </location>
</feature>
<dbReference type="PROSITE" id="PS51831">
    <property type="entry name" value="HD"/>
    <property type="match status" value="1"/>
</dbReference>
<dbReference type="PANTHER" id="PTHR36442:SF1">
    <property type="entry name" value="CYCLIC-DI-AMP PHOSPHODIESTERASE PGPH"/>
    <property type="match status" value="1"/>
</dbReference>
<keyword evidence="1" id="KW-1133">Transmembrane helix</keyword>
<sequence length="677" mass="76219">MKKQNNSKRNWKKFYIFSALIFITYFILLTAVTPKKYNLVKGDIASEDIKATRDIVDEEATEVKENEARELVPKQFSLKTDVKIEAFQNITNFFNKLINLKSSEEDETLKITALKKFGSFTLSDTEYKALLGLTVEKDTEIQRIMLNILDTVYADSISEDNDKELESAKEVAEEKILDTEIDANIKSIMIKMINSQIKPNYVEDTEKREELIKEALKSVEKVMIKKNQTVVKEGEPITERQIKILTELGLVGDYMGRGSLVTYIILGVLVMTVFVLEYFIIKKEIAQNYKMAILILLLNIITLILSFGLKSLSIFIIPIACVPMIMAVLIDYRISLLINIINLILVSIIVEFNPQFILMALLSIIVAVSTLKRANQRNDILYSTVYVGIVAAIVVFATGMLLSSDITVILKNASCVAVSSVISGILAVGMLPFLESSFNINTNMSLLELANPNSPLLKRLLMEAPGTYHHSIMVANLAEVAAEEINANSVIVRVGAYYHDVGKIVRPLFFGENQIGQDNPHNRINPNLSASLIISHVKDGGELADEYKLPKVIKDIILEHHGTTMVKYFYFTAKKNADNPDDVKEEDFRYEGPIPSSREAGIVMLADSVEASVRSIKEPTIEKIEDMVNNIINDKLNSHQLDDCELTLKDIATIKKCFLKVLNGLYHKRIEYPKEEK</sequence>
<evidence type="ECO:0000259" key="2">
    <source>
        <dbReference type="PROSITE" id="PS51831"/>
    </source>
</evidence>
<dbReference type="Pfam" id="PF07698">
    <property type="entry name" value="7TM-7TMR_HD"/>
    <property type="match status" value="1"/>
</dbReference>
<gene>
    <name evidence="3" type="ORF">H8R92_04935</name>
</gene>
<feature type="transmembrane region" description="Helical" evidence="1">
    <location>
        <begin position="344"/>
        <end position="368"/>
    </location>
</feature>
<reference evidence="3" key="1">
    <citation type="submission" date="2020-08" db="EMBL/GenBank/DDBJ databases">
        <title>Genome public.</title>
        <authorList>
            <person name="Liu C."/>
            <person name="Sun Q."/>
        </authorList>
    </citation>
    <scope>NUCLEOTIDE SEQUENCE</scope>
    <source>
        <strain evidence="3">NSJ-42</strain>
    </source>
</reference>
<dbReference type="CDD" id="cd00077">
    <property type="entry name" value="HDc"/>
    <property type="match status" value="1"/>
</dbReference>
<dbReference type="InterPro" id="IPR006674">
    <property type="entry name" value="HD_domain"/>
</dbReference>
<dbReference type="Pfam" id="PF07697">
    <property type="entry name" value="7TMR-HDED"/>
    <property type="match status" value="1"/>
</dbReference>
<dbReference type="SMART" id="SM00471">
    <property type="entry name" value="HDc"/>
    <property type="match status" value="1"/>
</dbReference>
<feature type="transmembrane region" description="Helical" evidence="1">
    <location>
        <begin position="12"/>
        <end position="32"/>
    </location>
</feature>
<keyword evidence="1" id="KW-0472">Membrane</keyword>
<dbReference type="InterPro" id="IPR011621">
    <property type="entry name" value="Metal-dep_PHydrolase_7TM_intra"/>
</dbReference>
<organism evidence="3 4">
    <name type="scientific">Clostridium lentum</name>
    <dbReference type="NCBI Taxonomy" id="2763037"/>
    <lineage>
        <taxon>Bacteria</taxon>
        <taxon>Bacillati</taxon>
        <taxon>Bacillota</taxon>
        <taxon>Clostridia</taxon>
        <taxon>Eubacteriales</taxon>
        <taxon>Clostridiaceae</taxon>
        <taxon>Clostridium</taxon>
    </lineage>
</organism>
<dbReference type="Proteomes" id="UP000662088">
    <property type="component" value="Unassembled WGS sequence"/>
</dbReference>
<dbReference type="PANTHER" id="PTHR36442">
    <property type="entry name" value="CYCLIC-DI-AMP PHOSPHODIESTERASE PGPH"/>
    <property type="match status" value="1"/>
</dbReference>
<dbReference type="SUPFAM" id="SSF109604">
    <property type="entry name" value="HD-domain/PDEase-like"/>
    <property type="match status" value="1"/>
</dbReference>